<dbReference type="STRING" id="593133.SAMN04488006_0395"/>
<sequence length="188" mass="22364">MVNKNIDIADLIEKAKKDDQKAFNTLLNTYWSDVYRFQFSKTGDEDEAEDITIKTFSKAFDKIHLYNNRYNFKTWLISISKNIFIDHLRKERTNTISINKKESEAYKIFDETPSAEDQLIIDQNLAQLLHYLKQLKPHHQEIINLRYFREMSYKEMAEKLNEPMSNIKVKLLRAKKLLAEIIQNPSDN</sequence>
<evidence type="ECO:0000256" key="1">
    <source>
        <dbReference type="ARBA" id="ARBA00010641"/>
    </source>
</evidence>
<dbReference type="InterPro" id="IPR039425">
    <property type="entry name" value="RNA_pol_sigma-70-like"/>
</dbReference>
<keyword evidence="8" id="KW-1185">Reference proteome</keyword>
<dbReference type="PANTHER" id="PTHR43133:SF60">
    <property type="entry name" value="RNA POLYMERASE SIGMA FACTOR SIGV"/>
    <property type="match status" value="1"/>
</dbReference>
<protein>
    <submittedName>
        <fullName evidence="7">RNA polymerase sigma-70 factor, ECF subfamily</fullName>
    </submittedName>
</protein>
<evidence type="ECO:0000256" key="2">
    <source>
        <dbReference type="ARBA" id="ARBA00023015"/>
    </source>
</evidence>
<organism evidence="7 8">
    <name type="scientific">Lutibacter maritimus</name>
    <dbReference type="NCBI Taxonomy" id="593133"/>
    <lineage>
        <taxon>Bacteria</taxon>
        <taxon>Pseudomonadati</taxon>
        <taxon>Bacteroidota</taxon>
        <taxon>Flavobacteriia</taxon>
        <taxon>Flavobacteriales</taxon>
        <taxon>Flavobacteriaceae</taxon>
        <taxon>Lutibacter</taxon>
    </lineage>
</organism>
<dbReference type="Gene3D" id="1.10.10.10">
    <property type="entry name" value="Winged helix-like DNA-binding domain superfamily/Winged helix DNA-binding domain"/>
    <property type="match status" value="1"/>
</dbReference>
<dbReference type="AlphaFoldDB" id="A0A1I6NQK6"/>
<feature type="domain" description="RNA polymerase sigma factor 70 region 4 type 2" evidence="6">
    <location>
        <begin position="126"/>
        <end position="178"/>
    </location>
</feature>
<comment type="similarity">
    <text evidence="1">Belongs to the sigma-70 factor family. ECF subfamily.</text>
</comment>
<dbReference type="RefSeq" id="WP_245780586.1">
    <property type="nucleotide sequence ID" value="NZ_FOZP01000001.1"/>
</dbReference>
<dbReference type="NCBIfam" id="TIGR02937">
    <property type="entry name" value="sigma70-ECF"/>
    <property type="match status" value="1"/>
</dbReference>
<dbReference type="CDD" id="cd06171">
    <property type="entry name" value="Sigma70_r4"/>
    <property type="match status" value="1"/>
</dbReference>
<dbReference type="GO" id="GO:0006352">
    <property type="term" value="P:DNA-templated transcription initiation"/>
    <property type="evidence" value="ECO:0007669"/>
    <property type="project" value="InterPro"/>
</dbReference>
<dbReference type="InterPro" id="IPR014284">
    <property type="entry name" value="RNA_pol_sigma-70_dom"/>
</dbReference>
<dbReference type="Pfam" id="PF08281">
    <property type="entry name" value="Sigma70_r4_2"/>
    <property type="match status" value="1"/>
</dbReference>
<evidence type="ECO:0000313" key="8">
    <source>
        <dbReference type="Proteomes" id="UP000199312"/>
    </source>
</evidence>
<dbReference type="Proteomes" id="UP000199312">
    <property type="component" value="Unassembled WGS sequence"/>
</dbReference>
<name>A0A1I6NQK6_9FLAO</name>
<evidence type="ECO:0000313" key="7">
    <source>
        <dbReference type="EMBL" id="SFS30160.1"/>
    </source>
</evidence>
<dbReference type="SUPFAM" id="SSF88946">
    <property type="entry name" value="Sigma2 domain of RNA polymerase sigma factors"/>
    <property type="match status" value="1"/>
</dbReference>
<evidence type="ECO:0000256" key="3">
    <source>
        <dbReference type="ARBA" id="ARBA00023082"/>
    </source>
</evidence>
<dbReference type="GO" id="GO:0016987">
    <property type="term" value="F:sigma factor activity"/>
    <property type="evidence" value="ECO:0007669"/>
    <property type="project" value="UniProtKB-KW"/>
</dbReference>
<dbReference type="GO" id="GO:0003677">
    <property type="term" value="F:DNA binding"/>
    <property type="evidence" value="ECO:0007669"/>
    <property type="project" value="InterPro"/>
</dbReference>
<keyword evidence="3" id="KW-0731">Sigma factor</keyword>
<evidence type="ECO:0000256" key="4">
    <source>
        <dbReference type="ARBA" id="ARBA00023163"/>
    </source>
</evidence>
<dbReference type="InterPro" id="IPR007627">
    <property type="entry name" value="RNA_pol_sigma70_r2"/>
</dbReference>
<dbReference type="InterPro" id="IPR013324">
    <property type="entry name" value="RNA_pol_sigma_r3/r4-like"/>
</dbReference>
<feature type="domain" description="RNA polymerase sigma-70 region 2" evidence="5">
    <location>
        <begin position="29"/>
        <end position="92"/>
    </location>
</feature>
<keyword evidence="4" id="KW-0804">Transcription</keyword>
<dbReference type="Pfam" id="PF04542">
    <property type="entry name" value="Sigma70_r2"/>
    <property type="match status" value="1"/>
</dbReference>
<keyword evidence="2" id="KW-0805">Transcription regulation</keyword>
<dbReference type="PANTHER" id="PTHR43133">
    <property type="entry name" value="RNA POLYMERASE ECF-TYPE SIGMA FACTO"/>
    <property type="match status" value="1"/>
</dbReference>
<proteinExistence type="inferred from homology"/>
<dbReference type="InterPro" id="IPR013249">
    <property type="entry name" value="RNA_pol_sigma70_r4_t2"/>
</dbReference>
<dbReference type="EMBL" id="FOZP01000001">
    <property type="protein sequence ID" value="SFS30160.1"/>
    <property type="molecule type" value="Genomic_DNA"/>
</dbReference>
<reference evidence="8" key="1">
    <citation type="submission" date="2016-10" db="EMBL/GenBank/DDBJ databases">
        <authorList>
            <person name="Varghese N."/>
            <person name="Submissions S."/>
        </authorList>
    </citation>
    <scope>NUCLEOTIDE SEQUENCE [LARGE SCALE GENOMIC DNA]</scope>
    <source>
        <strain evidence="8">DSM 24450</strain>
    </source>
</reference>
<dbReference type="InterPro" id="IPR013325">
    <property type="entry name" value="RNA_pol_sigma_r2"/>
</dbReference>
<dbReference type="Gene3D" id="1.10.1740.10">
    <property type="match status" value="1"/>
</dbReference>
<gene>
    <name evidence="7" type="ORF">SAMN04488006_0395</name>
</gene>
<accession>A0A1I6NQK6</accession>
<evidence type="ECO:0000259" key="6">
    <source>
        <dbReference type="Pfam" id="PF08281"/>
    </source>
</evidence>
<dbReference type="InterPro" id="IPR036388">
    <property type="entry name" value="WH-like_DNA-bd_sf"/>
</dbReference>
<dbReference type="SUPFAM" id="SSF88659">
    <property type="entry name" value="Sigma3 and sigma4 domains of RNA polymerase sigma factors"/>
    <property type="match status" value="1"/>
</dbReference>
<evidence type="ECO:0000259" key="5">
    <source>
        <dbReference type="Pfam" id="PF04542"/>
    </source>
</evidence>